<comment type="similarity">
    <text evidence="2 10">Belongs to the Wnt family.</text>
</comment>
<gene>
    <name evidence="12" type="ORF">NEZAVI_LOCUS13176</name>
</gene>
<evidence type="ECO:0000256" key="1">
    <source>
        <dbReference type="ARBA" id="ARBA00004498"/>
    </source>
</evidence>
<dbReference type="GO" id="GO:0005125">
    <property type="term" value="F:cytokine activity"/>
    <property type="evidence" value="ECO:0007669"/>
    <property type="project" value="TreeGrafter"/>
</dbReference>
<dbReference type="GO" id="GO:0060070">
    <property type="term" value="P:canonical Wnt signaling pathway"/>
    <property type="evidence" value="ECO:0007669"/>
    <property type="project" value="TreeGrafter"/>
</dbReference>
<dbReference type="GO" id="GO:0005109">
    <property type="term" value="F:frizzled binding"/>
    <property type="evidence" value="ECO:0007669"/>
    <property type="project" value="TreeGrafter"/>
</dbReference>
<evidence type="ECO:0000256" key="8">
    <source>
        <dbReference type="ARBA" id="ARBA00023180"/>
    </source>
</evidence>
<evidence type="ECO:0000313" key="12">
    <source>
        <dbReference type="EMBL" id="CAH1404846.1"/>
    </source>
</evidence>
<dbReference type="OrthoDB" id="5945655at2759"/>
<dbReference type="PANTHER" id="PTHR12027">
    <property type="entry name" value="WNT RELATED"/>
    <property type="match status" value="1"/>
</dbReference>
<accession>A0A9P0MVB2</accession>
<dbReference type="SMART" id="SM00097">
    <property type="entry name" value="WNT1"/>
    <property type="match status" value="1"/>
</dbReference>
<dbReference type="GO" id="GO:0045165">
    <property type="term" value="P:cell fate commitment"/>
    <property type="evidence" value="ECO:0007669"/>
    <property type="project" value="TreeGrafter"/>
</dbReference>
<feature type="chain" id="PRO_5040201666" description="Protein Wnt" evidence="11">
    <location>
        <begin position="26"/>
        <end position="335"/>
    </location>
</feature>
<keyword evidence="5" id="KW-0272">Extracellular matrix</keyword>
<protein>
    <recommendedName>
        <fullName evidence="10">Protein Wnt</fullName>
    </recommendedName>
</protein>
<evidence type="ECO:0000256" key="5">
    <source>
        <dbReference type="ARBA" id="ARBA00022530"/>
    </source>
</evidence>
<dbReference type="PANTHER" id="PTHR12027:SF81">
    <property type="entry name" value="WNT INHIBITOR OF DORSAL PROTEIN"/>
    <property type="match status" value="1"/>
</dbReference>
<keyword evidence="7" id="KW-1015">Disulfide bond</keyword>
<dbReference type="Proteomes" id="UP001152798">
    <property type="component" value="Chromosome 6"/>
</dbReference>
<evidence type="ECO:0000256" key="6">
    <source>
        <dbReference type="ARBA" id="ARBA00022687"/>
    </source>
</evidence>
<dbReference type="GO" id="GO:0005615">
    <property type="term" value="C:extracellular space"/>
    <property type="evidence" value="ECO:0007669"/>
    <property type="project" value="TreeGrafter"/>
</dbReference>
<dbReference type="InterPro" id="IPR018161">
    <property type="entry name" value="Wnt_CS"/>
</dbReference>
<dbReference type="InterPro" id="IPR043158">
    <property type="entry name" value="Wnt_C"/>
</dbReference>
<keyword evidence="3 10" id="KW-0217">Developmental protein</keyword>
<evidence type="ECO:0000256" key="4">
    <source>
        <dbReference type="ARBA" id="ARBA00022525"/>
    </source>
</evidence>
<name>A0A9P0MVB2_NEZVI</name>
<feature type="signal peptide" evidence="11">
    <location>
        <begin position="1"/>
        <end position="25"/>
    </location>
</feature>
<sequence>MLPKILLAYCHILSCLIYFSMGSRANTIEHRQSLKSKTPEMTELEDNVTKGIATGLLLAWNQCRHDFKWQRWNCTELEFSRRYLNPVNREMAYVSSITAAGIAHSMARSCARGTLIPECRCVKKNKEASWEKEGCTLDLQLGQMLARIFLGDMEGEAYDITSRVNRHNYDLGIKAVEQQRGEDCKCHGISGSCTTRTCWGKVAPFPKVGVLLKNAYRKAVRVAANRDKDMSKQSSGVMLFLEDSPDYCKPNATFGWAGTKGRVCSRRRSKHADRWERRSCNELCRSCGHQVRLRVVETKTRCNCTFEWCCKVTCSICNKNENQFYCDANPILLRK</sequence>
<dbReference type="EMBL" id="OV725082">
    <property type="protein sequence ID" value="CAH1404846.1"/>
    <property type="molecule type" value="Genomic_DNA"/>
</dbReference>
<dbReference type="Pfam" id="PF00110">
    <property type="entry name" value="wnt"/>
    <property type="match status" value="1"/>
</dbReference>
<keyword evidence="9" id="KW-0449">Lipoprotein</keyword>
<dbReference type="PROSITE" id="PS00246">
    <property type="entry name" value="WNT1"/>
    <property type="match status" value="1"/>
</dbReference>
<keyword evidence="11" id="KW-0732">Signal</keyword>
<comment type="subcellular location">
    <subcellularLocation>
        <location evidence="1 10">Secreted</location>
        <location evidence="1 10">Extracellular space</location>
        <location evidence="1 10">Extracellular matrix</location>
    </subcellularLocation>
</comment>
<organism evidence="12 13">
    <name type="scientific">Nezara viridula</name>
    <name type="common">Southern green stink bug</name>
    <name type="synonym">Cimex viridulus</name>
    <dbReference type="NCBI Taxonomy" id="85310"/>
    <lineage>
        <taxon>Eukaryota</taxon>
        <taxon>Metazoa</taxon>
        <taxon>Ecdysozoa</taxon>
        <taxon>Arthropoda</taxon>
        <taxon>Hexapoda</taxon>
        <taxon>Insecta</taxon>
        <taxon>Pterygota</taxon>
        <taxon>Neoptera</taxon>
        <taxon>Paraneoptera</taxon>
        <taxon>Hemiptera</taxon>
        <taxon>Heteroptera</taxon>
        <taxon>Panheteroptera</taxon>
        <taxon>Pentatomomorpha</taxon>
        <taxon>Pentatomoidea</taxon>
        <taxon>Pentatomidae</taxon>
        <taxon>Pentatominae</taxon>
        <taxon>Nezara</taxon>
    </lineage>
</organism>
<evidence type="ECO:0000256" key="3">
    <source>
        <dbReference type="ARBA" id="ARBA00022473"/>
    </source>
</evidence>
<proteinExistence type="inferred from homology"/>
<keyword evidence="8" id="KW-0325">Glycoprotein</keyword>
<evidence type="ECO:0000313" key="13">
    <source>
        <dbReference type="Proteomes" id="UP001152798"/>
    </source>
</evidence>
<evidence type="ECO:0000256" key="7">
    <source>
        <dbReference type="ARBA" id="ARBA00023157"/>
    </source>
</evidence>
<dbReference type="InterPro" id="IPR005817">
    <property type="entry name" value="Wnt"/>
</dbReference>
<keyword evidence="13" id="KW-1185">Reference proteome</keyword>
<evidence type="ECO:0000256" key="11">
    <source>
        <dbReference type="SAM" id="SignalP"/>
    </source>
</evidence>
<dbReference type="Gene3D" id="3.30.2460.20">
    <property type="match status" value="1"/>
</dbReference>
<evidence type="ECO:0000256" key="10">
    <source>
        <dbReference type="RuleBase" id="RU003500"/>
    </source>
</evidence>
<dbReference type="AlphaFoldDB" id="A0A9P0MVB2"/>
<keyword evidence="6 10" id="KW-0879">Wnt signaling pathway</keyword>
<comment type="function">
    <text evidence="10">Ligand for members of the frizzled family of seven transmembrane receptors.</text>
</comment>
<dbReference type="GO" id="GO:0030182">
    <property type="term" value="P:neuron differentiation"/>
    <property type="evidence" value="ECO:0007669"/>
    <property type="project" value="TreeGrafter"/>
</dbReference>
<dbReference type="FunFam" id="3.30.2460.20:FF:000003">
    <property type="entry name" value="Protein Wnt"/>
    <property type="match status" value="1"/>
</dbReference>
<evidence type="ECO:0000256" key="9">
    <source>
        <dbReference type="ARBA" id="ARBA00023288"/>
    </source>
</evidence>
<reference evidence="12" key="1">
    <citation type="submission" date="2022-01" db="EMBL/GenBank/DDBJ databases">
        <authorList>
            <person name="King R."/>
        </authorList>
    </citation>
    <scope>NUCLEOTIDE SEQUENCE</scope>
</reference>
<keyword evidence="4" id="KW-0964">Secreted</keyword>
<evidence type="ECO:0000256" key="2">
    <source>
        <dbReference type="ARBA" id="ARBA00005683"/>
    </source>
</evidence>
<dbReference type="PRINTS" id="PR01349">
    <property type="entry name" value="WNTPROTEIN"/>
</dbReference>